<dbReference type="InterPro" id="IPR019931">
    <property type="entry name" value="LPXTG_anchor"/>
</dbReference>
<keyword evidence="7" id="KW-0812">Transmembrane</keyword>
<dbReference type="InterPro" id="IPR008613">
    <property type="entry name" value="Excalibur_Ca-bd_domain"/>
</dbReference>
<dbReference type="AlphaFoldDB" id="A0A0M2SSS0"/>
<keyword evidence="5" id="KW-0572">Peptidoglycan-anchor</keyword>
<comment type="caution">
    <text evidence="11">The sequence shown here is derived from an EMBL/GenBank/DDBJ whole genome shotgun (WGS) entry which is preliminary data.</text>
</comment>
<feature type="chain" id="PRO_5005641899" description="Gram-positive cocci surface proteins LPxTG domain-containing protein" evidence="8">
    <location>
        <begin position="23"/>
        <end position="142"/>
    </location>
</feature>
<evidence type="ECO:0000256" key="2">
    <source>
        <dbReference type="ARBA" id="ARBA00022512"/>
    </source>
</evidence>
<keyword evidence="7" id="KW-0472">Membrane</keyword>
<evidence type="ECO:0000256" key="3">
    <source>
        <dbReference type="ARBA" id="ARBA00022525"/>
    </source>
</evidence>
<evidence type="ECO:0000256" key="5">
    <source>
        <dbReference type="ARBA" id="ARBA00023088"/>
    </source>
</evidence>
<name>A0A0M2SSS0_9BACI</name>
<keyword evidence="2" id="KW-0134">Cell wall</keyword>
<evidence type="ECO:0000259" key="9">
    <source>
        <dbReference type="Pfam" id="PF00746"/>
    </source>
</evidence>
<reference evidence="11 12" key="1">
    <citation type="submission" date="2015-04" db="EMBL/GenBank/DDBJ databases">
        <title>Taxonomic description and genome sequence of Bacillus campisalis sp. nov., a novel member of the genus Bacillus isolated from solar saltern.</title>
        <authorList>
            <person name="Mathan Kumar R."/>
            <person name="Kaur G."/>
            <person name="Kumar A."/>
            <person name="Singh N.K."/>
            <person name="Kaur N."/>
            <person name="Kumar N."/>
            <person name="Mayilraj S."/>
        </authorList>
    </citation>
    <scope>NUCLEOTIDE SEQUENCE [LARGE SCALE GENOMIC DNA]</scope>
    <source>
        <strain evidence="11 12">SA2-6</strain>
    </source>
</reference>
<keyword evidence="12" id="KW-1185">Reference proteome</keyword>
<feature type="transmembrane region" description="Helical" evidence="7">
    <location>
        <begin position="117"/>
        <end position="135"/>
    </location>
</feature>
<evidence type="ECO:0000259" key="10">
    <source>
        <dbReference type="Pfam" id="PF05901"/>
    </source>
</evidence>
<evidence type="ECO:0000313" key="12">
    <source>
        <dbReference type="Proteomes" id="UP000034166"/>
    </source>
</evidence>
<feature type="compositionally biased region" description="Acidic residues" evidence="6">
    <location>
        <begin position="87"/>
        <end position="110"/>
    </location>
</feature>
<accession>A0A0M2SSS0</accession>
<organism evidence="11 12">
    <name type="scientific">Mesobacillus campisalis</name>
    <dbReference type="NCBI Taxonomy" id="1408103"/>
    <lineage>
        <taxon>Bacteria</taxon>
        <taxon>Bacillati</taxon>
        <taxon>Bacillota</taxon>
        <taxon>Bacilli</taxon>
        <taxon>Bacillales</taxon>
        <taxon>Bacillaceae</taxon>
        <taxon>Mesobacillus</taxon>
    </lineage>
</organism>
<dbReference type="RefSeq" id="WP_046525139.1">
    <property type="nucleotide sequence ID" value="NZ_LAYY01000024.1"/>
</dbReference>
<keyword evidence="4 8" id="KW-0732">Signal</keyword>
<dbReference type="Proteomes" id="UP000034166">
    <property type="component" value="Unassembled WGS sequence"/>
</dbReference>
<feature type="region of interest" description="Disordered" evidence="6">
    <location>
        <begin position="74"/>
        <end position="116"/>
    </location>
</feature>
<sequence length="142" mass="15236">MKKILSSAIAGGFLLIGTSTMAAPDDDRDCGEFANHGEVMQFWYENGYSAENDPHDLDRDNDGLPCEISSSQYKDFVASQEGNGGDDTTETEESTTEADETVAQEGEELPDTATNSASMMGLGAVFAAMGAYLMIRKKDENA</sequence>
<evidence type="ECO:0000256" key="1">
    <source>
        <dbReference type="ARBA" id="ARBA00004168"/>
    </source>
</evidence>
<dbReference type="OrthoDB" id="565380at2"/>
<evidence type="ECO:0000256" key="8">
    <source>
        <dbReference type="SAM" id="SignalP"/>
    </source>
</evidence>
<feature type="signal peptide" evidence="8">
    <location>
        <begin position="1"/>
        <end position="22"/>
    </location>
</feature>
<protein>
    <recommendedName>
        <fullName evidence="13">Gram-positive cocci surface proteins LPxTG domain-containing protein</fullName>
    </recommendedName>
</protein>
<dbReference type="NCBIfam" id="TIGR01167">
    <property type="entry name" value="LPXTG_anchor"/>
    <property type="match status" value="1"/>
</dbReference>
<comment type="subcellular location">
    <subcellularLocation>
        <location evidence="1">Secreted</location>
        <location evidence="1">Cell wall</location>
        <topology evidence="1">Peptidoglycan-anchor</topology>
    </subcellularLocation>
</comment>
<evidence type="ECO:0008006" key="13">
    <source>
        <dbReference type="Google" id="ProtNLM"/>
    </source>
</evidence>
<proteinExistence type="predicted"/>
<evidence type="ECO:0000313" key="11">
    <source>
        <dbReference type="EMBL" id="KKK36741.1"/>
    </source>
</evidence>
<feature type="domain" description="Excalibur calcium-binding" evidence="10">
    <location>
        <begin position="28"/>
        <end position="67"/>
    </location>
</feature>
<dbReference type="Pfam" id="PF00746">
    <property type="entry name" value="Gram_pos_anchor"/>
    <property type="match status" value="1"/>
</dbReference>
<dbReference type="Pfam" id="PF05901">
    <property type="entry name" value="Excalibur"/>
    <property type="match status" value="1"/>
</dbReference>
<evidence type="ECO:0000256" key="6">
    <source>
        <dbReference type="SAM" id="MobiDB-lite"/>
    </source>
</evidence>
<dbReference type="EMBL" id="LAYY01000024">
    <property type="protein sequence ID" value="KKK36741.1"/>
    <property type="molecule type" value="Genomic_DNA"/>
</dbReference>
<dbReference type="PATRIC" id="fig|1408103.3.peg.3940"/>
<evidence type="ECO:0000256" key="4">
    <source>
        <dbReference type="ARBA" id="ARBA00022729"/>
    </source>
</evidence>
<gene>
    <name evidence="11" type="ORF">WQ57_17760</name>
</gene>
<keyword evidence="7" id="KW-1133">Transmembrane helix</keyword>
<feature type="domain" description="Gram-positive cocci surface proteins LPxTG" evidence="9">
    <location>
        <begin position="102"/>
        <end position="141"/>
    </location>
</feature>
<keyword evidence="3" id="KW-0964">Secreted</keyword>
<evidence type="ECO:0000256" key="7">
    <source>
        <dbReference type="SAM" id="Phobius"/>
    </source>
</evidence>